<evidence type="ECO:0000259" key="1">
    <source>
        <dbReference type="Pfam" id="PF06889"/>
    </source>
</evidence>
<evidence type="ECO:0000313" key="2">
    <source>
        <dbReference type="EMBL" id="OTP99641.1"/>
    </source>
</evidence>
<dbReference type="Proteomes" id="UP000194977">
    <property type="component" value="Unassembled WGS sequence"/>
</dbReference>
<dbReference type="Pfam" id="PF06889">
    <property type="entry name" value="DUF1266"/>
    <property type="match status" value="1"/>
</dbReference>
<proteinExistence type="predicted"/>
<evidence type="ECO:0000313" key="4">
    <source>
        <dbReference type="Proteomes" id="UP000194800"/>
    </source>
</evidence>
<dbReference type="Proteomes" id="UP000194800">
    <property type="component" value="Unassembled WGS sequence"/>
</dbReference>
<evidence type="ECO:0000313" key="3">
    <source>
        <dbReference type="EMBL" id="OTQ10449.1"/>
    </source>
</evidence>
<comment type="caution">
    <text evidence="2">The sequence shown here is derived from an EMBL/GenBank/DDBJ whole genome shotgun (WGS) entry which is preliminary data.</text>
</comment>
<reference evidence="4 5" key="1">
    <citation type="submission" date="2017-03" db="EMBL/GenBank/DDBJ databases">
        <title>Comparative genomics of honeybee gut symbionts reveal geographically distinct and subgroup specific antibiotic resistance.</title>
        <authorList>
            <person name="Ludvigsen J."/>
            <person name="Porcellato D."/>
            <person name="Labee-Lund T.M."/>
            <person name="Amdam G.V."/>
            <person name="Rudi K."/>
        </authorList>
    </citation>
    <scope>NUCLEOTIDE SEQUENCE [LARGE SCALE GENOMIC DNA]</scope>
    <source>
        <strain evidence="2 5">A-7-12</strain>
        <strain evidence="3 4">A-9-12</strain>
    </source>
</reference>
<name>A0A242NHQ2_9GAMM</name>
<dbReference type="OrthoDB" id="8970044at2"/>
<dbReference type="EMBL" id="NART01000018">
    <property type="protein sequence ID" value="OTQ10449.1"/>
    <property type="molecule type" value="Genomic_DNA"/>
</dbReference>
<sequence length="232" mass="27381">MNQDSIDWLYGLSAPMVALNKDNGASYTSAYFIPEQDFVDLNKSWGINSRETLLNCVFDMVDDGHATLLSRYYSIYCRSSEADWRNYCQEQDDYQKVLMKFVEQTFCVCGIGGIRSWDYARMAYILRNGTTNKYITEDEALWILTKIASRSQYFYKSWHNYFAAWSVGFQFWESINNKEDFEALLCELTRASQTRTMKILISDEDSPCNRLPWYIDIEELEKPESLREYDWS</sequence>
<organism evidence="2 5">
    <name type="scientific">Gilliamella apicola</name>
    <dbReference type="NCBI Taxonomy" id="1196095"/>
    <lineage>
        <taxon>Bacteria</taxon>
        <taxon>Pseudomonadati</taxon>
        <taxon>Pseudomonadota</taxon>
        <taxon>Gammaproteobacteria</taxon>
        <taxon>Orbales</taxon>
        <taxon>Orbaceae</taxon>
        <taxon>Gilliamella</taxon>
    </lineage>
</organism>
<feature type="domain" description="DUF1266" evidence="1">
    <location>
        <begin position="41"/>
        <end position="213"/>
    </location>
</feature>
<dbReference type="AlphaFoldDB" id="A0A242NHQ2"/>
<keyword evidence="4" id="KW-1185">Reference proteome</keyword>
<accession>A0A242NHQ2</accession>
<evidence type="ECO:0000313" key="5">
    <source>
        <dbReference type="Proteomes" id="UP000194977"/>
    </source>
</evidence>
<dbReference type="InterPro" id="IPR009677">
    <property type="entry name" value="DUF1266"/>
</dbReference>
<dbReference type="RefSeq" id="WP_086271213.1">
    <property type="nucleotide sequence ID" value="NZ_MZNE01000001.1"/>
</dbReference>
<gene>
    <name evidence="3" type="ORF">B6C91_05730</name>
    <name evidence="2" type="ORF">B6D08_07110</name>
</gene>
<protein>
    <recommendedName>
        <fullName evidence="1">DUF1266 domain-containing protein</fullName>
    </recommendedName>
</protein>
<dbReference type="EMBL" id="NARP01000015">
    <property type="protein sequence ID" value="OTP99641.1"/>
    <property type="molecule type" value="Genomic_DNA"/>
</dbReference>